<sequence length="242" mass="26288">MMDTTSKYNSMLQQHSMHPLSTTIPHPSTTLHQQQHSSRNASSTLHQDFPSSPIDFANNEALFMSPLSRNSQIDDFEDLDYQSGLASYQKQHMVSRHPSMPSSNSMDIHPNATTSTTAAAAASSPPNNIPIHPIKQGVSTSSSFYTGNGDYDDISSLAMSAPANIGHFGASSPPSLHYLGGGNPGENTVSDMPMPTTTTSSSSLFIHPHQQQQQHYQPSQQMDSPGSTARSFEDDDYSLQMK</sequence>
<proteinExistence type="predicted"/>
<gene>
    <name evidence="2" type="ORF">BCR42DRAFT_42076</name>
</gene>
<protein>
    <submittedName>
        <fullName evidence="2">Uncharacterized protein</fullName>
    </submittedName>
</protein>
<feature type="compositionally biased region" description="Polar residues" evidence="1">
    <location>
        <begin position="1"/>
        <end position="50"/>
    </location>
</feature>
<reference evidence="2 3" key="1">
    <citation type="submission" date="2016-07" db="EMBL/GenBank/DDBJ databases">
        <title>Pervasive Adenine N6-methylation of Active Genes in Fungi.</title>
        <authorList>
            <consortium name="DOE Joint Genome Institute"/>
            <person name="Mondo S.J."/>
            <person name="Dannebaum R.O."/>
            <person name="Kuo R.C."/>
            <person name="Labutti K."/>
            <person name="Haridas S."/>
            <person name="Kuo A."/>
            <person name="Salamov A."/>
            <person name="Ahrendt S.R."/>
            <person name="Lipzen A."/>
            <person name="Sullivan W."/>
            <person name="Andreopoulos W.B."/>
            <person name="Clum A."/>
            <person name="Lindquist E."/>
            <person name="Daum C."/>
            <person name="Ramamoorthy G.K."/>
            <person name="Gryganskyi A."/>
            <person name="Culley D."/>
            <person name="Magnuson J.K."/>
            <person name="James T.Y."/>
            <person name="O'Malley M.A."/>
            <person name="Stajich J.E."/>
            <person name="Spatafora J.W."/>
            <person name="Visel A."/>
            <person name="Grigoriev I.V."/>
        </authorList>
    </citation>
    <scope>NUCLEOTIDE SEQUENCE [LARGE SCALE GENOMIC DNA]</scope>
    <source>
        <strain evidence="2 3">NRRL 1336</strain>
    </source>
</reference>
<comment type="caution">
    <text evidence="2">The sequence shown here is derived from an EMBL/GenBank/DDBJ whole genome shotgun (WGS) entry which is preliminary data.</text>
</comment>
<dbReference type="EMBL" id="MCGE01000012">
    <property type="protein sequence ID" value="ORZ15732.1"/>
    <property type="molecule type" value="Genomic_DNA"/>
</dbReference>
<dbReference type="AlphaFoldDB" id="A0A1X2IG02"/>
<name>A0A1X2IG02_9FUNG</name>
<accession>A0A1X2IG02</accession>
<evidence type="ECO:0000313" key="2">
    <source>
        <dbReference type="EMBL" id="ORZ15732.1"/>
    </source>
</evidence>
<dbReference type="OrthoDB" id="690068at2759"/>
<dbReference type="Proteomes" id="UP000193560">
    <property type="component" value="Unassembled WGS sequence"/>
</dbReference>
<feature type="region of interest" description="Disordered" evidence="1">
    <location>
        <begin position="1"/>
        <end position="52"/>
    </location>
</feature>
<keyword evidence="3" id="KW-1185">Reference proteome</keyword>
<organism evidence="2 3">
    <name type="scientific">Absidia repens</name>
    <dbReference type="NCBI Taxonomy" id="90262"/>
    <lineage>
        <taxon>Eukaryota</taxon>
        <taxon>Fungi</taxon>
        <taxon>Fungi incertae sedis</taxon>
        <taxon>Mucoromycota</taxon>
        <taxon>Mucoromycotina</taxon>
        <taxon>Mucoromycetes</taxon>
        <taxon>Mucorales</taxon>
        <taxon>Cunninghamellaceae</taxon>
        <taxon>Absidia</taxon>
    </lineage>
</organism>
<feature type="region of interest" description="Disordered" evidence="1">
    <location>
        <begin position="176"/>
        <end position="242"/>
    </location>
</feature>
<feature type="compositionally biased region" description="Low complexity" evidence="1">
    <location>
        <begin position="196"/>
        <end position="221"/>
    </location>
</feature>
<feature type="compositionally biased region" description="Acidic residues" evidence="1">
    <location>
        <begin position="233"/>
        <end position="242"/>
    </location>
</feature>
<evidence type="ECO:0000256" key="1">
    <source>
        <dbReference type="SAM" id="MobiDB-lite"/>
    </source>
</evidence>
<evidence type="ECO:0000313" key="3">
    <source>
        <dbReference type="Proteomes" id="UP000193560"/>
    </source>
</evidence>